<dbReference type="Proteomes" id="UP001204376">
    <property type="component" value="Unassembled WGS sequence"/>
</dbReference>
<dbReference type="CDD" id="cd06588">
    <property type="entry name" value="PhnB_like"/>
    <property type="match status" value="2"/>
</dbReference>
<reference evidence="2 3" key="1">
    <citation type="submission" date="2022-07" db="EMBL/GenBank/DDBJ databases">
        <title>Mucilaginibacter sp. JC4.</title>
        <authorList>
            <person name="Le V."/>
            <person name="Ko S.-R."/>
            <person name="Ahn C.-Y."/>
            <person name="Oh H.-M."/>
        </authorList>
    </citation>
    <scope>NUCLEOTIDE SEQUENCE [LARGE SCALE GENOMIC DNA]</scope>
    <source>
        <strain evidence="2 3">JC4</strain>
    </source>
</reference>
<comment type="caution">
    <text evidence="2">The sequence shown here is derived from an EMBL/GenBank/DDBJ whole genome shotgun (WGS) entry which is preliminary data.</text>
</comment>
<dbReference type="Gene3D" id="3.30.720.110">
    <property type="match status" value="1"/>
</dbReference>
<evidence type="ECO:0000313" key="3">
    <source>
        <dbReference type="Proteomes" id="UP001204376"/>
    </source>
</evidence>
<dbReference type="Pfam" id="PF06983">
    <property type="entry name" value="3-dmu-9_3-mt"/>
    <property type="match status" value="2"/>
</dbReference>
<dbReference type="Gene3D" id="3.30.720.100">
    <property type="match status" value="1"/>
</dbReference>
<dbReference type="InterPro" id="IPR029068">
    <property type="entry name" value="Glyas_Bleomycin-R_OHBP_Dase"/>
</dbReference>
<evidence type="ECO:0000313" key="2">
    <source>
        <dbReference type="EMBL" id="MCQ6956498.1"/>
    </source>
</evidence>
<dbReference type="EMBL" id="JANHOH010000001">
    <property type="protein sequence ID" value="MCQ6956498.1"/>
    <property type="molecule type" value="Genomic_DNA"/>
</dbReference>
<dbReference type="RefSeq" id="WP_256536714.1">
    <property type="nucleotide sequence ID" value="NZ_JANHOH010000001.1"/>
</dbReference>
<dbReference type="InterPro" id="IPR028973">
    <property type="entry name" value="PhnB-like"/>
</dbReference>
<dbReference type="Gene3D" id="3.10.180.10">
    <property type="entry name" value="2,3-Dihydroxybiphenyl 1,2-Dioxygenase, domain 1"/>
    <property type="match status" value="1"/>
</dbReference>
<proteinExistence type="predicted"/>
<feature type="domain" description="PhnB-like" evidence="1">
    <location>
        <begin position="135"/>
        <end position="254"/>
    </location>
</feature>
<feature type="domain" description="PhnB-like" evidence="1">
    <location>
        <begin position="5"/>
        <end position="123"/>
    </location>
</feature>
<dbReference type="SUPFAM" id="SSF54593">
    <property type="entry name" value="Glyoxalase/Bleomycin resistance protein/Dihydroxybiphenyl dioxygenase"/>
    <property type="match status" value="2"/>
</dbReference>
<evidence type="ECO:0000259" key="1">
    <source>
        <dbReference type="Pfam" id="PF06983"/>
    </source>
</evidence>
<name>A0ABT1SXP3_9SPHI</name>
<dbReference type="PANTHER" id="PTHR33990">
    <property type="entry name" value="PROTEIN YJDN-RELATED"/>
    <property type="match status" value="1"/>
</dbReference>
<gene>
    <name evidence="2" type="ORF">NPE20_00945</name>
</gene>
<keyword evidence="3" id="KW-1185">Reference proteome</keyword>
<accession>A0ABT1SXP3</accession>
<protein>
    <submittedName>
        <fullName evidence="2">VOC family protein</fullName>
    </submittedName>
</protein>
<organism evidence="2 3">
    <name type="scientific">Mucilaginibacter aquariorum</name>
    <dbReference type="NCBI Taxonomy" id="2967225"/>
    <lineage>
        <taxon>Bacteria</taxon>
        <taxon>Pseudomonadati</taxon>
        <taxon>Bacteroidota</taxon>
        <taxon>Sphingobacteriia</taxon>
        <taxon>Sphingobacteriales</taxon>
        <taxon>Sphingobacteriaceae</taxon>
        <taxon>Mucilaginibacter</taxon>
    </lineage>
</organism>
<sequence length="327" mass="36543">MMVPIKPHLWFDSQAKEAAEFYTGLLPESTVTYVNQLHNTPSGDCDIVEFTLAGQPFMAISAGPLFKFNPSISFMVHFDTATHLDEVWNKLVVGGKVMMALDSYPFNDRYGWLADKYGVSWQLLLKNSGEQRPVVMPSLLFTEAMAGKAGEAIDFYCSIFKDSKRGTTAPRPQDIGPDKAGTLMYADFFINGTWLVAMDSAHPHDFVFNEAVSLLISCETQEEIDYYFSALSADPKSEQCGWLKDKFGISWQVTSTLMADVFRKGTREQIDRVTQGIHADEKDRPGSPETGLSGGIILFIKSPYECLFHQSKSHANLGIVYMIPHFV</sequence>